<dbReference type="Pfam" id="PF00497">
    <property type="entry name" value="SBP_bac_3"/>
    <property type="match status" value="1"/>
</dbReference>
<dbReference type="SMART" id="SM00062">
    <property type="entry name" value="PBPb"/>
    <property type="match status" value="1"/>
</dbReference>
<dbReference type="STRING" id="121292.AU252_13895"/>
<evidence type="ECO:0000256" key="1">
    <source>
        <dbReference type="ARBA" id="ARBA00022729"/>
    </source>
</evidence>
<proteinExistence type="predicted"/>
<dbReference type="CDD" id="cd01004">
    <property type="entry name" value="PBP2_MidA_like"/>
    <property type="match status" value="1"/>
</dbReference>
<evidence type="ECO:0000313" key="3">
    <source>
        <dbReference type="EMBL" id="ALV42112.1"/>
    </source>
</evidence>
<organism evidence="3">
    <name type="scientific">Pseudarthrobacter sulfonivorans</name>
    <dbReference type="NCBI Taxonomy" id="121292"/>
    <lineage>
        <taxon>Bacteria</taxon>
        <taxon>Bacillati</taxon>
        <taxon>Actinomycetota</taxon>
        <taxon>Actinomycetes</taxon>
        <taxon>Micrococcales</taxon>
        <taxon>Micrococcaceae</taxon>
        <taxon>Pseudarthrobacter</taxon>
    </lineage>
</organism>
<reference evidence="3 4" key="1">
    <citation type="submission" date="2015-12" db="EMBL/GenBank/DDBJ databases">
        <authorList>
            <person name="Shamseldin A."/>
            <person name="Moawad H."/>
            <person name="Abd El-Rahim W.M."/>
            <person name="Sadowsky M.J."/>
        </authorList>
    </citation>
    <scope>NUCLEOTIDE SEQUENCE [LARGE SCALE GENOMIC DNA]</scope>
    <source>
        <strain evidence="3 4">Ar51</strain>
    </source>
</reference>
<dbReference type="PANTHER" id="PTHR35936">
    <property type="entry name" value="MEMBRANE-BOUND LYTIC MUREIN TRANSGLYCOSYLASE F"/>
    <property type="match status" value="1"/>
</dbReference>
<dbReference type="EMBL" id="CP013747">
    <property type="protein sequence ID" value="ALV42112.1"/>
    <property type="molecule type" value="Genomic_DNA"/>
</dbReference>
<sequence>MTQHRITSQEGRHMTVSTKFTAQALAVLVASALALTACTNASNTDANSKPASTGSAAATFDPGTLKKDEELAALVPAAIKSKGTLTIGITPTYAPAQFLSGPNNNTPVGYDIDFAKAIGTTLGLEIDLRPADFPSILPALGPKYDLGIASFTITQKRLQAVNFVSYFSAGTTWAVQKGNPKNFSLEDICGRSVGVQTGTTQEEPDLKERNEKCLAEGKKPIDVVSLKTQTDITTRLVNGSIDAMSADSPVIGYAAQQTNGAVEKIGDMYGAALAGIGIAKDDKALSEVIQKVVTKLMADGTYTKILDSWTVSDGAIAKSEVNPSVPS</sequence>
<accession>A0A0U3P9P8</accession>
<dbReference type="KEGG" id="psul:AU252_13895"/>
<protein>
    <submittedName>
        <fullName evidence="3">ABC transporter substrate-binding protein</fullName>
    </submittedName>
</protein>
<dbReference type="SUPFAM" id="SSF53850">
    <property type="entry name" value="Periplasmic binding protein-like II"/>
    <property type="match status" value="1"/>
</dbReference>
<dbReference type="AlphaFoldDB" id="A0A0U3P9P8"/>
<feature type="domain" description="Solute-binding protein family 3/N-terminal" evidence="2">
    <location>
        <begin position="84"/>
        <end position="313"/>
    </location>
</feature>
<dbReference type="Proteomes" id="UP000065151">
    <property type="component" value="Chromosome"/>
</dbReference>
<dbReference type="Gene3D" id="3.40.190.10">
    <property type="entry name" value="Periplasmic binding protein-like II"/>
    <property type="match status" value="2"/>
</dbReference>
<keyword evidence="1" id="KW-0732">Signal</keyword>
<gene>
    <name evidence="3" type="ORF">AU252_13895</name>
</gene>
<evidence type="ECO:0000259" key="2">
    <source>
        <dbReference type="SMART" id="SM00062"/>
    </source>
</evidence>
<name>A0A0U3P9P8_9MICC</name>
<dbReference type="PANTHER" id="PTHR35936:SF17">
    <property type="entry name" value="ARGININE-BINDING EXTRACELLULAR PROTEIN ARTP"/>
    <property type="match status" value="1"/>
</dbReference>
<dbReference type="InterPro" id="IPR001638">
    <property type="entry name" value="Solute-binding_3/MltF_N"/>
</dbReference>
<evidence type="ECO:0000313" key="4">
    <source>
        <dbReference type="Proteomes" id="UP000065151"/>
    </source>
</evidence>